<dbReference type="InterPro" id="IPR012373">
    <property type="entry name" value="Ferrdict_sens_TM"/>
</dbReference>
<geneLocation type="plasmid" evidence="2 3">
    <name>unnamed1</name>
</geneLocation>
<dbReference type="EMBL" id="CP106882">
    <property type="protein sequence ID" value="UYG53883.1"/>
    <property type="molecule type" value="Genomic_DNA"/>
</dbReference>
<organism evidence="2 3">
    <name type="scientific">Comamonas endophytica</name>
    <dbReference type="NCBI Taxonomy" id="2949090"/>
    <lineage>
        <taxon>Bacteria</taxon>
        <taxon>Pseudomonadati</taxon>
        <taxon>Pseudomonadota</taxon>
        <taxon>Betaproteobacteria</taxon>
        <taxon>Burkholderiales</taxon>
        <taxon>Comamonadaceae</taxon>
        <taxon>Comamonas</taxon>
    </lineage>
</organism>
<dbReference type="PIRSF" id="PIRSF018266">
    <property type="entry name" value="FecR"/>
    <property type="match status" value="1"/>
</dbReference>
<evidence type="ECO:0000313" key="3">
    <source>
        <dbReference type="Proteomes" id="UP001162800"/>
    </source>
</evidence>
<dbReference type="RefSeq" id="WP_231043809.1">
    <property type="nucleotide sequence ID" value="NZ_CP106882.1"/>
</dbReference>
<feature type="domain" description="FecR protein" evidence="1">
    <location>
        <begin position="136"/>
        <end position="228"/>
    </location>
</feature>
<proteinExistence type="predicted"/>
<accession>A0ABY6GG55</accession>
<dbReference type="Gene3D" id="2.60.120.1440">
    <property type="match status" value="1"/>
</dbReference>
<gene>
    <name evidence="2" type="ORF">M9799_18290</name>
</gene>
<dbReference type="Pfam" id="PF04773">
    <property type="entry name" value="FecR"/>
    <property type="match status" value="1"/>
</dbReference>
<dbReference type="PANTHER" id="PTHR30273:SF2">
    <property type="entry name" value="PROTEIN FECR"/>
    <property type="match status" value="1"/>
</dbReference>
<evidence type="ECO:0000313" key="2">
    <source>
        <dbReference type="EMBL" id="UYG53883.1"/>
    </source>
</evidence>
<dbReference type="PANTHER" id="PTHR30273">
    <property type="entry name" value="PERIPLASMIC SIGNAL SENSOR AND SIGMA FACTOR ACTIVATOR FECR-RELATED"/>
    <property type="match status" value="1"/>
</dbReference>
<dbReference type="Proteomes" id="UP001162800">
    <property type="component" value="Plasmid unnamed1"/>
</dbReference>
<keyword evidence="3" id="KW-1185">Reference proteome</keyword>
<sequence length="344" mass="37067">MTDPSHATSSRSDLDTEALDWFVRFSGAPHAAGADAALQQWLAGDRARADAFARWQADWRQLDALPASGVEQLRRQLQADKAAAAGTSQGRRRWRPGLPALAPQAALAALVLALTGGGSYMAWDHWQRQPVFAQNFETLRGQQLNVQLPDGSQLRLDTATRVEVLLYRQRREVRLPEGQVAFAVQGDGTRPFDVLAGDTRVTVVGTRFSVRNTVGSPVSVAVEEGRVRVAAASDPDAAAAVLLTAGQQFVGGAAGTVGAVAASGIAPWRDGRITLDNLPLSRALAEFERYGPTRMVVHDPAVAALRVSGTFDPRHLENFRRSLPQVLPVRLQEHGGQTEIVARP</sequence>
<dbReference type="Gene3D" id="3.55.50.30">
    <property type="match status" value="1"/>
</dbReference>
<name>A0ABY6GG55_9BURK</name>
<protein>
    <submittedName>
        <fullName evidence="2">FecR domain-containing protein</fullName>
    </submittedName>
</protein>
<evidence type="ECO:0000259" key="1">
    <source>
        <dbReference type="Pfam" id="PF04773"/>
    </source>
</evidence>
<keyword evidence="2" id="KW-0614">Plasmid</keyword>
<reference evidence="2" key="1">
    <citation type="submission" date="2022-09" db="EMBL/GenBank/DDBJ databases">
        <title>The complete genome of Acidovorax sp. 5MLIR.</title>
        <authorList>
            <person name="Liu L."/>
            <person name="Yue J."/>
            <person name="Yang F."/>
            <person name="Yuan J."/>
            <person name="Li L."/>
        </authorList>
    </citation>
    <scope>NUCLEOTIDE SEQUENCE</scope>
    <source>
        <strain evidence="2">5MLIR</strain>
        <plasmid evidence="2">unnamed1</plasmid>
    </source>
</reference>
<dbReference type="InterPro" id="IPR006860">
    <property type="entry name" value="FecR"/>
</dbReference>